<dbReference type="AlphaFoldDB" id="A0A381QQQ7"/>
<sequence length="53" mass="5726">MSGIADVEELRTELEELRVLVNTLLTIIMEEADGVQSGAAPTVPGHPKRGYSM</sequence>
<dbReference type="EMBL" id="UINC01001454">
    <property type="protein sequence ID" value="SUZ81108.1"/>
    <property type="molecule type" value="Genomic_DNA"/>
</dbReference>
<protein>
    <submittedName>
        <fullName evidence="1">Uncharacterized protein</fullName>
    </submittedName>
</protein>
<evidence type="ECO:0000313" key="1">
    <source>
        <dbReference type="EMBL" id="SUZ81108.1"/>
    </source>
</evidence>
<reference evidence="1" key="1">
    <citation type="submission" date="2018-05" db="EMBL/GenBank/DDBJ databases">
        <authorList>
            <person name="Lanie J.A."/>
            <person name="Ng W.-L."/>
            <person name="Kazmierczak K.M."/>
            <person name="Andrzejewski T.M."/>
            <person name="Davidsen T.M."/>
            <person name="Wayne K.J."/>
            <person name="Tettelin H."/>
            <person name="Glass J.I."/>
            <person name="Rusch D."/>
            <person name="Podicherti R."/>
            <person name="Tsui H.-C.T."/>
            <person name="Winkler M.E."/>
        </authorList>
    </citation>
    <scope>NUCLEOTIDE SEQUENCE</scope>
</reference>
<organism evidence="1">
    <name type="scientific">marine metagenome</name>
    <dbReference type="NCBI Taxonomy" id="408172"/>
    <lineage>
        <taxon>unclassified sequences</taxon>
        <taxon>metagenomes</taxon>
        <taxon>ecological metagenomes</taxon>
    </lineage>
</organism>
<name>A0A381QQQ7_9ZZZZ</name>
<accession>A0A381QQQ7</accession>
<proteinExistence type="predicted"/>
<gene>
    <name evidence="1" type="ORF">METZ01_LOCUS33962</name>
</gene>